<sequence length="173" mass="18482">MEPQDVTGLELDRLARRLLAAHGCADYVMSDPAVAAVLDEVRTGDTAPFVRQLLRWVGHGCCELGRLAGRRGRAFELTALADEAGEYGVPAGLARQLVCCLHLMELPEELAGGELDRAIAALLSSYGVSAILGTSGFFVLVAMRAAELEPGPATHQQVMARWFVAEECGRCGD</sequence>
<evidence type="ECO:0000313" key="2">
    <source>
        <dbReference type="Proteomes" id="UP000562045"/>
    </source>
</evidence>
<dbReference type="RefSeq" id="WP_179651701.1">
    <property type="nucleotide sequence ID" value="NZ_JACBZM010000001.1"/>
</dbReference>
<accession>A0A7Z0CNQ4</accession>
<gene>
    <name evidence="1" type="ORF">BJ993_004734</name>
</gene>
<proteinExistence type="predicted"/>
<name>A0A7Z0CNQ4_9ACTN</name>
<protein>
    <submittedName>
        <fullName evidence="1">Uncharacterized protein</fullName>
    </submittedName>
</protein>
<dbReference type="AlphaFoldDB" id="A0A7Z0CNQ4"/>
<dbReference type="Proteomes" id="UP000562045">
    <property type="component" value="Unassembled WGS sequence"/>
</dbReference>
<comment type="caution">
    <text evidence="1">The sequence shown here is derived from an EMBL/GenBank/DDBJ whole genome shotgun (WGS) entry which is preliminary data.</text>
</comment>
<organism evidence="1 2">
    <name type="scientific">Nocardioides aromaticivorans</name>
    <dbReference type="NCBI Taxonomy" id="200618"/>
    <lineage>
        <taxon>Bacteria</taxon>
        <taxon>Bacillati</taxon>
        <taxon>Actinomycetota</taxon>
        <taxon>Actinomycetes</taxon>
        <taxon>Propionibacteriales</taxon>
        <taxon>Nocardioidaceae</taxon>
        <taxon>Nocardioides</taxon>
    </lineage>
</organism>
<reference evidence="1 2" key="1">
    <citation type="submission" date="2020-07" db="EMBL/GenBank/DDBJ databases">
        <title>Sequencing the genomes of 1000 actinobacteria strains.</title>
        <authorList>
            <person name="Klenk H.-P."/>
        </authorList>
    </citation>
    <scope>NUCLEOTIDE SEQUENCE [LARGE SCALE GENOMIC DNA]</scope>
    <source>
        <strain evidence="1 2">DSM 15131</strain>
    </source>
</reference>
<dbReference type="EMBL" id="JACBZM010000001">
    <property type="protein sequence ID" value="NYI47654.1"/>
    <property type="molecule type" value="Genomic_DNA"/>
</dbReference>
<evidence type="ECO:0000313" key="1">
    <source>
        <dbReference type="EMBL" id="NYI47654.1"/>
    </source>
</evidence>